<gene>
    <name evidence="1" type="ORF">SAMN05443665_101773</name>
</gene>
<evidence type="ECO:0000313" key="2">
    <source>
        <dbReference type="Proteomes" id="UP000198318"/>
    </source>
</evidence>
<name>A0A239KAX9_9ACTN</name>
<organism evidence="1 2">
    <name type="scientific">Actinomadura meyerae</name>
    <dbReference type="NCBI Taxonomy" id="240840"/>
    <lineage>
        <taxon>Bacteria</taxon>
        <taxon>Bacillati</taxon>
        <taxon>Actinomycetota</taxon>
        <taxon>Actinomycetes</taxon>
        <taxon>Streptosporangiales</taxon>
        <taxon>Thermomonosporaceae</taxon>
        <taxon>Actinomadura</taxon>
    </lineage>
</organism>
<accession>A0A239KAX9</accession>
<dbReference type="RefSeq" id="WP_089327384.1">
    <property type="nucleotide sequence ID" value="NZ_FZOR01000017.1"/>
</dbReference>
<proteinExistence type="predicted"/>
<dbReference type="OrthoDB" id="3211048at2"/>
<sequence length="228" mass="24797">MVNQDRPVVPASCAHRPTVGGLVIPVVNVRLVGGGVDFRARHQTVLERSWLKTRCQVCDRPAGRPVVLFGGPDELAAGQFDESPVCTACAAYTSRACPMIAGRQDRSPARPRLSEGQRGRTCPDPACGCDGWVPLDTSRTEEREARAWYAVFIDPAGYAVTVQETDTVHDGRRHRRIAVHGGRLTAPPLKVVQVSEPGIGRVWRRLPPADAAALLPTDYRLPPEARLA</sequence>
<reference evidence="1 2" key="1">
    <citation type="submission" date="2017-06" db="EMBL/GenBank/DDBJ databases">
        <authorList>
            <person name="Kim H.J."/>
            <person name="Triplett B.A."/>
        </authorList>
    </citation>
    <scope>NUCLEOTIDE SEQUENCE [LARGE SCALE GENOMIC DNA]</scope>
    <source>
        <strain evidence="1 2">DSM 44715</strain>
    </source>
</reference>
<dbReference type="Proteomes" id="UP000198318">
    <property type="component" value="Unassembled WGS sequence"/>
</dbReference>
<protein>
    <submittedName>
        <fullName evidence="1">Uncharacterized protein</fullName>
    </submittedName>
</protein>
<evidence type="ECO:0000313" key="1">
    <source>
        <dbReference type="EMBL" id="SNT14779.1"/>
    </source>
</evidence>
<dbReference type="EMBL" id="FZOR01000017">
    <property type="protein sequence ID" value="SNT14779.1"/>
    <property type="molecule type" value="Genomic_DNA"/>
</dbReference>
<dbReference type="AlphaFoldDB" id="A0A239KAX9"/>
<keyword evidence="2" id="KW-1185">Reference proteome</keyword>